<name>A0A1S8CKA8_9GAMM</name>
<dbReference type="Pfam" id="PF02413">
    <property type="entry name" value="Caudo_TAP"/>
    <property type="match status" value="1"/>
</dbReference>
<evidence type="ECO:0000313" key="1">
    <source>
        <dbReference type="EMBL" id="OMQ22256.1"/>
    </source>
</evidence>
<gene>
    <name evidence="1" type="ORF">BMI79_12130</name>
</gene>
<organism evidence="1 2">
    <name type="scientific">Serratia oryzae</name>
    <dbReference type="NCBI Taxonomy" id="2034155"/>
    <lineage>
        <taxon>Bacteria</taxon>
        <taxon>Pseudomonadati</taxon>
        <taxon>Pseudomonadota</taxon>
        <taxon>Gammaproteobacteria</taxon>
        <taxon>Enterobacterales</taxon>
        <taxon>Yersiniaceae</taxon>
        <taxon>Serratia</taxon>
    </lineage>
</organism>
<reference evidence="1 2" key="1">
    <citation type="submission" date="2016-11" db="EMBL/GenBank/DDBJ databases">
        <title>Rahnella oryzae sp. nov., isolated from rice root.</title>
        <authorList>
            <person name="Zhang X.-X."/>
            <person name="Zhang J."/>
        </authorList>
    </citation>
    <scope>NUCLEOTIDE SEQUENCE [LARGE SCALE GENOMIC DNA]</scope>
    <source>
        <strain evidence="1 2">J11-6</strain>
    </source>
</reference>
<sequence length="136" mass="15312">MYKFSQKTGAFYPVSMLGDYLSAGSLPDDLVDVSEEIYHQYIQTPPAGKIRGADYQGLPTWIEIPQSLETPESAENKRSYLLSQAQNTISVWQTELQLGVISEQDKESLTVWVLYIQQLRAVDTSTPNITWPDIPA</sequence>
<dbReference type="Proteomes" id="UP000216021">
    <property type="component" value="Unassembled WGS sequence"/>
</dbReference>
<dbReference type="RefSeq" id="WP_076942463.1">
    <property type="nucleotide sequence ID" value="NZ_MOXD01000006.1"/>
</dbReference>
<proteinExistence type="predicted"/>
<dbReference type="STRING" id="2034155.BMI79_12130"/>
<comment type="caution">
    <text evidence="1">The sequence shown here is derived from an EMBL/GenBank/DDBJ whole genome shotgun (WGS) entry which is preliminary data.</text>
</comment>
<dbReference type="AlphaFoldDB" id="A0A1S8CKA8"/>
<dbReference type="InterPro" id="IPR003458">
    <property type="entry name" value="Phage_T4_Gp38_tail_assem"/>
</dbReference>
<evidence type="ECO:0000313" key="2">
    <source>
        <dbReference type="Proteomes" id="UP000216021"/>
    </source>
</evidence>
<accession>A0A1S8CKA8</accession>
<protein>
    <recommendedName>
        <fullName evidence="3">Phage tail protein</fullName>
    </recommendedName>
</protein>
<dbReference type="OrthoDB" id="8596093at2"/>
<evidence type="ECO:0008006" key="3">
    <source>
        <dbReference type="Google" id="ProtNLM"/>
    </source>
</evidence>
<dbReference type="EMBL" id="MOXD01000006">
    <property type="protein sequence ID" value="OMQ22256.1"/>
    <property type="molecule type" value="Genomic_DNA"/>
</dbReference>
<keyword evidence="2" id="KW-1185">Reference proteome</keyword>